<name>A0A1M6A5W8_9BURK</name>
<dbReference type="Pfam" id="PF13478">
    <property type="entry name" value="XdhC_C"/>
    <property type="match status" value="1"/>
</dbReference>
<dbReference type="STRING" id="658167.SAMN04488135_12127"/>
<dbReference type="RefSeq" id="WP_073109455.1">
    <property type="nucleotide sequence ID" value="NZ_FQXE01000021.1"/>
</dbReference>
<feature type="domain" description="XdhC Rossmann" evidence="2">
    <location>
        <begin position="165"/>
        <end position="306"/>
    </location>
</feature>
<dbReference type="Proteomes" id="UP000184226">
    <property type="component" value="Unassembled WGS sequence"/>
</dbReference>
<dbReference type="InterPro" id="IPR027051">
    <property type="entry name" value="XdhC_Rossmann_dom"/>
</dbReference>
<dbReference type="Pfam" id="PF02625">
    <property type="entry name" value="XdhC_CoxI"/>
    <property type="match status" value="1"/>
</dbReference>
<dbReference type="InterPro" id="IPR036291">
    <property type="entry name" value="NAD(P)-bd_dom_sf"/>
</dbReference>
<dbReference type="PANTHER" id="PTHR30388:SF4">
    <property type="entry name" value="MOLYBDENUM COFACTOR INSERTION CHAPERONE PAOD"/>
    <property type="match status" value="1"/>
</dbReference>
<reference evidence="3 4" key="1">
    <citation type="submission" date="2016-11" db="EMBL/GenBank/DDBJ databases">
        <authorList>
            <person name="Jaros S."/>
            <person name="Januszkiewicz K."/>
            <person name="Wedrychowicz H."/>
        </authorList>
    </citation>
    <scope>NUCLEOTIDE SEQUENCE [LARGE SCALE GENOMIC DNA]</scope>
    <source>
        <strain evidence="3 4">CGMCC 1.10190</strain>
    </source>
</reference>
<sequence length="341" mass="36547">MDTLNRDTLIAARQWRESGYAVVLATVTRTWGSSPRPVGSMLALREDGLLRGSVSGGCIEDDLIHRITSQQLALAAPRQVSYGVGADEARQFGLPCGGTLQLVLEPVGDSAWISAVLEQSSRGSRVARELDLDTGAIQVRAAGKDESLNLAGGVLTSVHGPRYRLLIIGAGDLAAFLAQISVKLDYEVTVCDPRAEYTEGLDLPGVNVVGTMPDDTVASMKPDAHTAIVTLTHDPKLDDLALMEALKTEAFYVGAIGSRRNNESRRDRLVLFDVSRDELRRLRGPVGIHIGSKTPFEIAVSIAAEMTAVKNGVRMPPELSIAESKEKAESQACPVLLKSHA</sequence>
<evidence type="ECO:0000313" key="3">
    <source>
        <dbReference type="EMBL" id="SHI31868.1"/>
    </source>
</evidence>
<organism evidence="3 4">
    <name type="scientific">Pollutimonas bauzanensis</name>
    <dbReference type="NCBI Taxonomy" id="658167"/>
    <lineage>
        <taxon>Bacteria</taxon>
        <taxon>Pseudomonadati</taxon>
        <taxon>Pseudomonadota</taxon>
        <taxon>Betaproteobacteria</taxon>
        <taxon>Burkholderiales</taxon>
        <taxon>Alcaligenaceae</taxon>
        <taxon>Pollutimonas</taxon>
    </lineage>
</organism>
<dbReference type="Gene3D" id="3.40.50.720">
    <property type="entry name" value="NAD(P)-binding Rossmann-like Domain"/>
    <property type="match status" value="1"/>
</dbReference>
<evidence type="ECO:0000259" key="1">
    <source>
        <dbReference type="Pfam" id="PF02625"/>
    </source>
</evidence>
<keyword evidence="4" id="KW-1185">Reference proteome</keyword>
<dbReference type="OrthoDB" id="9815497at2"/>
<dbReference type="SUPFAM" id="SSF51735">
    <property type="entry name" value="NAD(P)-binding Rossmann-fold domains"/>
    <property type="match status" value="1"/>
</dbReference>
<evidence type="ECO:0000313" key="4">
    <source>
        <dbReference type="Proteomes" id="UP000184226"/>
    </source>
</evidence>
<dbReference type="PANTHER" id="PTHR30388">
    <property type="entry name" value="ALDEHYDE OXIDOREDUCTASE MOLYBDENUM COFACTOR ASSEMBLY PROTEIN"/>
    <property type="match status" value="1"/>
</dbReference>
<feature type="domain" description="XdhC- CoxI" evidence="1">
    <location>
        <begin position="15"/>
        <end position="83"/>
    </location>
</feature>
<dbReference type="AlphaFoldDB" id="A0A1M6A5W8"/>
<dbReference type="InterPro" id="IPR003777">
    <property type="entry name" value="XdhC_CoxI"/>
</dbReference>
<proteinExistence type="predicted"/>
<gene>
    <name evidence="3" type="ORF">SAMN04488135_12127</name>
</gene>
<accession>A0A1M6A5W8</accession>
<protein>
    <submittedName>
        <fullName evidence="3">Xanthine dehydrogenase accessory factor</fullName>
    </submittedName>
</protein>
<dbReference type="EMBL" id="FQXE01000021">
    <property type="protein sequence ID" value="SHI31868.1"/>
    <property type="molecule type" value="Genomic_DNA"/>
</dbReference>
<evidence type="ECO:0000259" key="2">
    <source>
        <dbReference type="Pfam" id="PF13478"/>
    </source>
</evidence>
<dbReference type="InterPro" id="IPR052698">
    <property type="entry name" value="MoCofactor_Util/Proc"/>
</dbReference>